<proteinExistence type="inferred from homology"/>
<dbReference type="Pfam" id="PF25989">
    <property type="entry name" value="YknX_C"/>
    <property type="match status" value="1"/>
</dbReference>
<dbReference type="Gene3D" id="2.40.30.170">
    <property type="match status" value="1"/>
</dbReference>
<dbReference type="NCBIfam" id="TIGR01730">
    <property type="entry name" value="RND_mfp"/>
    <property type="match status" value="1"/>
</dbReference>
<dbReference type="EMBL" id="CP000148">
    <property type="protein sequence ID" value="ABB33342.1"/>
    <property type="molecule type" value="Genomic_DNA"/>
</dbReference>
<organism evidence="6 7">
    <name type="scientific">Geobacter metallireducens (strain ATCC 53774 / DSM 7210 / GS-15)</name>
    <dbReference type="NCBI Taxonomy" id="269799"/>
    <lineage>
        <taxon>Bacteria</taxon>
        <taxon>Pseudomonadati</taxon>
        <taxon>Thermodesulfobacteriota</taxon>
        <taxon>Desulfuromonadia</taxon>
        <taxon>Geobacterales</taxon>
        <taxon>Geobacteraceae</taxon>
        <taxon>Geobacter</taxon>
    </lineage>
</organism>
<dbReference type="HOGENOM" id="CLU_018816_1_4_7"/>
<evidence type="ECO:0000259" key="3">
    <source>
        <dbReference type="Pfam" id="PF25919"/>
    </source>
</evidence>
<dbReference type="SUPFAM" id="SSF111369">
    <property type="entry name" value="HlyD-like secretion proteins"/>
    <property type="match status" value="1"/>
</dbReference>
<dbReference type="GO" id="GO:1990281">
    <property type="term" value="C:efflux pump complex"/>
    <property type="evidence" value="ECO:0007669"/>
    <property type="project" value="TreeGrafter"/>
</dbReference>
<dbReference type="InterPro" id="IPR058790">
    <property type="entry name" value="BSH_CusB"/>
</dbReference>
<dbReference type="AlphaFoldDB" id="Q39QY2"/>
<comment type="similarity">
    <text evidence="1">Belongs to the membrane fusion protein (MFP) (TC 8.A.1) family.</text>
</comment>
<dbReference type="Proteomes" id="UP000007073">
    <property type="component" value="Chromosome"/>
</dbReference>
<evidence type="ECO:0000313" key="6">
    <source>
        <dbReference type="EMBL" id="ABB33342.1"/>
    </source>
</evidence>
<keyword evidence="2" id="KW-0175">Coiled coil</keyword>
<dbReference type="InterPro" id="IPR058637">
    <property type="entry name" value="YknX-like_C"/>
</dbReference>
<dbReference type="Gene3D" id="1.10.287.470">
    <property type="entry name" value="Helix hairpin bin"/>
    <property type="match status" value="1"/>
</dbReference>
<dbReference type="RefSeq" id="WP_004514303.1">
    <property type="nucleotide sequence ID" value="NC_007517.1"/>
</dbReference>
<feature type="domain" description="YknX-like C-terminal permuted SH3-like" evidence="5">
    <location>
        <begin position="303"/>
        <end position="370"/>
    </location>
</feature>
<protein>
    <submittedName>
        <fullName evidence="6">Efflux pump, RND family, membrane fusion lipoprotein</fullName>
    </submittedName>
</protein>
<evidence type="ECO:0000259" key="5">
    <source>
        <dbReference type="Pfam" id="PF25989"/>
    </source>
</evidence>
<dbReference type="Gene3D" id="2.40.420.20">
    <property type="match status" value="1"/>
</dbReference>
<keyword evidence="7" id="KW-1185">Reference proteome</keyword>
<keyword evidence="6" id="KW-0449">Lipoprotein</keyword>
<evidence type="ECO:0000313" key="7">
    <source>
        <dbReference type="Proteomes" id="UP000007073"/>
    </source>
</evidence>
<dbReference type="eggNOG" id="COG0845">
    <property type="taxonomic scope" value="Bacteria"/>
</dbReference>
<sequence>MRMRTITVLLLFAAAVLTFYGCGGGKEGAEKREKPPVVTGIAVEKVAAVTVPEGIEAVGTVKARNAAVIAARIPGTVTGVFAVEGDRVGRGKVLVTLEATESTAQAAAASASAEEARRGLEEARARKRLADATFERYHNLFREEAVTRQELDNRRADKDVADQGVARAEARVAAAREGARAAGAVAGYTRITAPLTGVVTAKQVERGMTVFPGTPLLTVEEEGNYRLEVAVPESLVAKAKVGATVRVAVDGAGAAASGRIAEVVPAADPASRTFTAKVDIAGKGLKSGMFGRVLLSTGEKKGILVPRGAVLERGALTSVWVVDGRNIARMRLVKPGAVQGDRVEILTGLTEGERVVTSGMEKVVEGAEVR</sequence>
<evidence type="ECO:0000256" key="2">
    <source>
        <dbReference type="SAM" id="Coils"/>
    </source>
</evidence>
<name>Q39QY2_GEOMG</name>
<dbReference type="Gene3D" id="2.40.50.100">
    <property type="match status" value="1"/>
</dbReference>
<evidence type="ECO:0000259" key="4">
    <source>
        <dbReference type="Pfam" id="PF25954"/>
    </source>
</evidence>
<feature type="domain" description="CusB-like barrel-sandwich hybrid" evidence="3">
    <location>
        <begin position="67"/>
        <end position="219"/>
    </location>
</feature>
<accession>Q39QY2</accession>
<gene>
    <name evidence="6" type="ordered locus">Gmet_3128</name>
</gene>
<reference evidence="6 7" key="1">
    <citation type="submission" date="2005-10" db="EMBL/GenBank/DDBJ databases">
        <title>Complete sequence of Geobacter metallireducens GS-15.</title>
        <authorList>
            <consortium name="US DOE Joint Genome Institute"/>
            <person name="Copeland A."/>
            <person name="Lucas S."/>
            <person name="Lapidus A."/>
            <person name="Barry K."/>
            <person name="Detter J.C."/>
            <person name="Glavina T."/>
            <person name="Hammon N."/>
            <person name="Israni S."/>
            <person name="Pitluck S."/>
            <person name="Di Bartolo G."/>
            <person name="Chain P."/>
            <person name="Schmutz J."/>
            <person name="Larimer F."/>
            <person name="Land M."/>
            <person name="Kyrpides N."/>
            <person name="Ivanova N."/>
            <person name="Richardson P."/>
        </authorList>
    </citation>
    <scope>NUCLEOTIDE SEQUENCE [LARGE SCALE GENOMIC DNA]</scope>
    <source>
        <strain evidence="7">ATCC 53774 / DSM 7210 / GS-15</strain>
    </source>
</reference>
<dbReference type="PANTHER" id="PTHR30469">
    <property type="entry name" value="MULTIDRUG RESISTANCE PROTEIN MDTA"/>
    <property type="match status" value="1"/>
</dbReference>
<dbReference type="KEGG" id="gme:Gmet_3128"/>
<dbReference type="Pfam" id="PF25919">
    <property type="entry name" value="BSH_CusB"/>
    <property type="match status" value="1"/>
</dbReference>
<reference evidence="6 7" key="2">
    <citation type="journal article" date="2009" name="BMC Microbiol.">
        <title>The genome sequence of Geobacter metallireducens: features of metabolism, physiology and regulation common and dissimilar to Geobacter sulfurreducens.</title>
        <authorList>
            <person name="Aklujkar M."/>
            <person name="Krushkal J."/>
            <person name="DiBartolo G."/>
            <person name="Lapidus A."/>
            <person name="Land M.L."/>
            <person name="Lovley D.R."/>
        </authorList>
    </citation>
    <scope>NUCLEOTIDE SEQUENCE [LARGE SCALE GENOMIC DNA]</scope>
    <source>
        <strain evidence="7">ATCC 53774 / DSM 7210 / GS-15</strain>
    </source>
</reference>
<dbReference type="Pfam" id="PF25954">
    <property type="entry name" value="Beta-barrel_RND_2"/>
    <property type="match status" value="1"/>
</dbReference>
<dbReference type="PANTHER" id="PTHR30469:SF38">
    <property type="entry name" value="HLYD FAMILY SECRETION PROTEIN"/>
    <property type="match status" value="1"/>
</dbReference>
<feature type="domain" description="CusB-like beta-barrel" evidence="4">
    <location>
        <begin position="227"/>
        <end position="297"/>
    </location>
</feature>
<dbReference type="GO" id="GO:0015562">
    <property type="term" value="F:efflux transmembrane transporter activity"/>
    <property type="evidence" value="ECO:0007669"/>
    <property type="project" value="TreeGrafter"/>
</dbReference>
<dbReference type="PROSITE" id="PS51257">
    <property type="entry name" value="PROKAR_LIPOPROTEIN"/>
    <property type="match status" value="1"/>
</dbReference>
<dbReference type="InterPro" id="IPR006143">
    <property type="entry name" value="RND_pump_MFP"/>
</dbReference>
<evidence type="ECO:0000256" key="1">
    <source>
        <dbReference type="ARBA" id="ARBA00009477"/>
    </source>
</evidence>
<dbReference type="InterPro" id="IPR058792">
    <property type="entry name" value="Beta-barrel_RND_2"/>
</dbReference>
<feature type="coiled-coil region" evidence="2">
    <location>
        <begin position="106"/>
        <end position="133"/>
    </location>
</feature>
<dbReference type="STRING" id="269799.Gmet_3128"/>